<organism evidence="2 3">
    <name type="scientific">Vitrella brassicaformis (strain CCMP3155)</name>
    <dbReference type="NCBI Taxonomy" id="1169540"/>
    <lineage>
        <taxon>Eukaryota</taxon>
        <taxon>Sar</taxon>
        <taxon>Alveolata</taxon>
        <taxon>Colpodellida</taxon>
        <taxon>Vitrellaceae</taxon>
        <taxon>Vitrella</taxon>
    </lineage>
</organism>
<gene>
    <name evidence="2" type="ORF">Vbra_23179</name>
</gene>
<dbReference type="VEuPathDB" id="CryptoDB:Vbra_23179"/>
<feature type="non-terminal residue" evidence="2">
    <location>
        <position position="1"/>
    </location>
</feature>
<protein>
    <submittedName>
        <fullName evidence="2">Uncharacterized protein</fullName>
    </submittedName>
</protein>
<reference evidence="2 3" key="1">
    <citation type="submission" date="2014-11" db="EMBL/GenBank/DDBJ databases">
        <authorList>
            <person name="Zhu J."/>
            <person name="Qi W."/>
            <person name="Song R."/>
        </authorList>
    </citation>
    <scope>NUCLEOTIDE SEQUENCE [LARGE SCALE GENOMIC DNA]</scope>
</reference>
<keyword evidence="3" id="KW-1185">Reference proteome</keyword>
<dbReference type="AlphaFoldDB" id="A0A0G4H803"/>
<feature type="compositionally biased region" description="Low complexity" evidence="1">
    <location>
        <begin position="473"/>
        <end position="489"/>
    </location>
</feature>
<evidence type="ECO:0000256" key="1">
    <source>
        <dbReference type="SAM" id="MobiDB-lite"/>
    </source>
</evidence>
<name>A0A0G4H803_VITBC</name>
<dbReference type="InParanoid" id="A0A0G4H803"/>
<dbReference type="OrthoDB" id="426852at2759"/>
<proteinExistence type="predicted"/>
<sequence>LITDSIQGGTDETKLATFLKDKFIDKANRYLIFTSHTTTTGGKLSTFITSPSDRDVIRPRLPVITSTEEAQKLTSEAHKGALCFLGLAPALVHTVYNTKRRNVRRAVEGRFSALSGPPRDKKSLSAVISTAITGTGMMTMVRELGDWAQCLDGFISKDEGESVYVWSPCYLVEAYEALERSTRDLDQDVAEGMLFFVDCLRQLIEAEQDSGKEWEGVCAAAFMQRLLESHLLWDRSIAIRQGQLTPDAKELLPEAVLQGCRFGGVFRPTKEDIIKEDGFSADYERLREKFLLWLANPTRALKNDRAAFFVKPVRASFPKYDFFIFIVEDGTVVKIYGYQCKTNPKNTPTKDAETDFADKSFWLFGTTGDDRKESQQWIIPSQDAFVSLAGFSLSRTCPPFMLIEEDGGELWRSSRRVNGGMRIGIVSSSPPLDFHFKNKTPPWQPPGPIMTARSLPLQAPSDFSACRPTQMHSSSYASSSASNTYTSAL</sequence>
<dbReference type="Proteomes" id="UP000041254">
    <property type="component" value="Unassembled WGS sequence"/>
</dbReference>
<evidence type="ECO:0000313" key="3">
    <source>
        <dbReference type="Proteomes" id="UP000041254"/>
    </source>
</evidence>
<feature type="region of interest" description="Disordered" evidence="1">
    <location>
        <begin position="463"/>
        <end position="489"/>
    </location>
</feature>
<evidence type="ECO:0000313" key="2">
    <source>
        <dbReference type="EMBL" id="CEM40009.1"/>
    </source>
</evidence>
<accession>A0A0G4H803</accession>
<dbReference type="EMBL" id="CDMY01001059">
    <property type="protein sequence ID" value="CEM40009.1"/>
    <property type="molecule type" value="Genomic_DNA"/>
</dbReference>